<evidence type="ECO:0000256" key="1">
    <source>
        <dbReference type="ARBA" id="ARBA00004218"/>
    </source>
</evidence>
<dbReference type="PANTHER" id="PTHR46511">
    <property type="entry name" value="MORN REPEAT-CONTAINING PROTEIN 3"/>
    <property type="match status" value="1"/>
</dbReference>
<evidence type="ECO:0000256" key="5">
    <source>
        <dbReference type="ARBA" id="ARBA00045851"/>
    </source>
</evidence>
<keyword evidence="3" id="KW-0968">Cytoplasmic vesicle</keyword>
<dbReference type="PANTHER" id="PTHR46511:SF1">
    <property type="entry name" value="MORN REPEAT-CONTAINING PROTEIN 3"/>
    <property type="match status" value="1"/>
</dbReference>
<dbReference type="SMART" id="SM00698">
    <property type="entry name" value="MORN"/>
    <property type="match status" value="7"/>
</dbReference>
<gene>
    <name evidence="7" type="primary">LOC105904254</name>
</gene>
<keyword evidence="2" id="KW-0677">Repeat</keyword>
<dbReference type="AlphaFoldDB" id="A0A6P8FCD2"/>
<name>A0A6P8FCD2_CLUHA</name>
<dbReference type="Proteomes" id="UP000515152">
    <property type="component" value="Chromosome 4"/>
</dbReference>
<organism evidence="6 7">
    <name type="scientific">Clupea harengus</name>
    <name type="common">Atlantic herring</name>
    <dbReference type="NCBI Taxonomy" id="7950"/>
    <lineage>
        <taxon>Eukaryota</taxon>
        <taxon>Metazoa</taxon>
        <taxon>Chordata</taxon>
        <taxon>Craniata</taxon>
        <taxon>Vertebrata</taxon>
        <taxon>Euteleostomi</taxon>
        <taxon>Actinopterygii</taxon>
        <taxon>Neopterygii</taxon>
        <taxon>Teleostei</taxon>
        <taxon>Clupei</taxon>
        <taxon>Clupeiformes</taxon>
        <taxon>Clupeoidei</taxon>
        <taxon>Clupeidae</taxon>
        <taxon>Clupea</taxon>
    </lineage>
</organism>
<evidence type="ECO:0000313" key="7">
    <source>
        <dbReference type="RefSeq" id="XP_031421431.1"/>
    </source>
</evidence>
<sequence length="234" mass="26913">MAAVKNKHVRLSKSYIGEVKNQTRHGFGVYVYPNNFFRYEGEWKMGVKQGNGKVVMKDGSYYEGEFVNGEIEGNGVRYWAKTGSTYSGQFSAGELHGFGVFQHGNGEKYEGEFAWGLREGHGLLVDRDGQTYEGCFHQNKRHGEGRMHYRNGDVYEGSWIRGQRQGHGTMHFSNSSVYECRGCQAAAVFWLLMGYWDERWKCSLTAELLFSHRTRNREELQGHRQVVANVRQKL</sequence>
<dbReference type="Gene3D" id="2.20.110.10">
    <property type="entry name" value="Histone H3 K4-specific methyltransferase SET7/9 N-terminal domain"/>
    <property type="match status" value="4"/>
</dbReference>
<accession>A0A6P8FCD2</accession>
<dbReference type="InterPro" id="IPR052472">
    <property type="entry name" value="MORN3"/>
</dbReference>
<dbReference type="InterPro" id="IPR003409">
    <property type="entry name" value="MORN"/>
</dbReference>
<evidence type="ECO:0000256" key="4">
    <source>
        <dbReference type="ARBA" id="ARBA00039854"/>
    </source>
</evidence>
<evidence type="ECO:0000256" key="2">
    <source>
        <dbReference type="ARBA" id="ARBA00022737"/>
    </source>
</evidence>
<dbReference type="GO" id="GO:0001669">
    <property type="term" value="C:acrosomal vesicle"/>
    <property type="evidence" value="ECO:0007669"/>
    <property type="project" value="UniProtKB-SubCell"/>
</dbReference>
<comment type="function">
    <text evidence="5">Assembles a suppression complex (suppresome) by tethering SIRT1 and MDM2 to regulate composite modifications of p53/TP53. Confers both deacetylation-mediated functional inactivation, by SIRT1, and ubiquitination-dependent degradation, by MDM2, of p53/TP53, promoting a proliferative and cell survival behaviors. May play a role in the regulation of spermatogenesis.</text>
</comment>
<evidence type="ECO:0000256" key="3">
    <source>
        <dbReference type="ARBA" id="ARBA00023329"/>
    </source>
</evidence>
<dbReference type="SUPFAM" id="SSF82185">
    <property type="entry name" value="Histone H3 K4-specific methyltransferase SET7/9 N-terminal domain"/>
    <property type="match status" value="2"/>
</dbReference>
<dbReference type="GeneID" id="105904254"/>
<keyword evidence="6" id="KW-1185">Reference proteome</keyword>
<comment type="subcellular location">
    <subcellularLocation>
        <location evidence="1">Cytoplasmic vesicle</location>
        <location evidence="1">Secretory vesicle</location>
        <location evidence="1">Acrosome</location>
    </subcellularLocation>
</comment>
<protein>
    <recommendedName>
        <fullName evidence="4">MORN repeat-containing protein 3</fullName>
    </recommendedName>
</protein>
<evidence type="ECO:0000313" key="6">
    <source>
        <dbReference type="Proteomes" id="UP000515152"/>
    </source>
</evidence>
<proteinExistence type="predicted"/>
<dbReference type="FunFam" id="2.20.110.10:FF:000002">
    <property type="entry name" value="Phosphatidylinositol 4-phosphate 5-kinase 8"/>
    <property type="match status" value="1"/>
</dbReference>
<dbReference type="Pfam" id="PF02493">
    <property type="entry name" value="MORN"/>
    <property type="match status" value="7"/>
</dbReference>
<dbReference type="RefSeq" id="XP_031421431.1">
    <property type="nucleotide sequence ID" value="XM_031565571.2"/>
</dbReference>
<reference evidence="7" key="1">
    <citation type="submission" date="2025-08" db="UniProtKB">
        <authorList>
            <consortium name="RefSeq"/>
        </authorList>
    </citation>
    <scope>IDENTIFICATION</scope>
</reference>